<evidence type="ECO:0000256" key="1">
    <source>
        <dbReference type="ARBA" id="ARBA00022737"/>
    </source>
</evidence>
<dbReference type="InterPro" id="IPR002110">
    <property type="entry name" value="Ankyrin_rpt"/>
</dbReference>
<evidence type="ECO:0000256" key="3">
    <source>
        <dbReference type="PROSITE-ProRule" id="PRU00023"/>
    </source>
</evidence>
<name>A0A8J4FSE9_9CHLO</name>
<feature type="compositionally biased region" description="Low complexity" evidence="4">
    <location>
        <begin position="43"/>
        <end position="53"/>
    </location>
</feature>
<evidence type="ECO:0000313" key="5">
    <source>
        <dbReference type="EMBL" id="GIL85150.1"/>
    </source>
</evidence>
<gene>
    <name evidence="5" type="ORF">Vretifemale_13554</name>
</gene>
<dbReference type="AlphaFoldDB" id="A0A8J4FSE9"/>
<keyword evidence="2 3" id="KW-0040">ANK repeat</keyword>
<accession>A0A8J4FSE9</accession>
<feature type="compositionally biased region" description="Basic residues" evidence="4">
    <location>
        <begin position="70"/>
        <end position="84"/>
    </location>
</feature>
<dbReference type="Gene3D" id="1.25.40.20">
    <property type="entry name" value="Ankyrin repeat-containing domain"/>
    <property type="match status" value="2"/>
</dbReference>
<evidence type="ECO:0000256" key="4">
    <source>
        <dbReference type="SAM" id="MobiDB-lite"/>
    </source>
</evidence>
<dbReference type="Pfam" id="PF00023">
    <property type="entry name" value="Ank"/>
    <property type="match status" value="1"/>
</dbReference>
<feature type="region of interest" description="Disordered" evidence="4">
    <location>
        <begin position="284"/>
        <end position="328"/>
    </location>
</feature>
<organism evidence="5 6">
    <name type="scientific">Volvox reticuliferus</name>
    <dbReference type="NCBI Taxonomy" id="1737510"/>
    <lineage>
        <taxon>Eukaryota</taxon>
        <taxon>Viridiplantae</taxon>
        <taxon>Chlorophyta</taxon>
        <taxon>core chlorophytes</taxon>
        <taxon>Chlorophyceae</taxon>
        <taxon>CS clade</taxon>
        <taxon>Chlamydomonadales</taxon>
        <taxon>Volvocaceae</taxon>
        <taxon>Volvox</taxon>
    </lineage>
</organism>
<evidence type="ECO:0000313" key="6">
    <source>
        <dbReference type="Proteomes" id="UP000747110"/>
    </source>
</evidence>
<keyword evidence="6" id="KW-1185">Reference proteome</keyword>
<dbReference type="OrthoDB" id="6718656at2759"/>
<dbReference type="PROSITE" id="PS50297">
    <property type="entry name" value="ANK_REP_REGION"/>
    <property type="match status" value="2"/>
</dbReference>
<feature type="repeat" description="ANK" evidence="3">
    <location>
        <begin position="439"/>
        <end position="478"/>
    </location>
</feature>
<dbReference type="PANTHER" id="PTHR24126:SF14">
    <property type="entry name" value="ANK_REP_REGION DOMAIN-CONTAINING PROTEIN"/>
    <property type="match status" value="1"/>
</dbReference>
<evidence type="ECO:0000256" key="2">
    <source>
        <dbReference type="ARBA" id="ARBA00023043"/>
    </source>
</evidence>
<feature type="region of interest" description="Disordered" evidence="4">
    <location>
        <begin position="17"/>
        <end position="85"/>
    </location>
</feature>
<proteinExistence type="predicted"/>
<dbReference type="PROSITE" id="PS50088">
    <property type="entry name" value="ANK_REPEAT"/>
    <property type="match status" value="2"/>
</dbReference>
<dbReference type="Proteomes" id="UP000747110">
    <property type="component" value="Unassembled WGS sequence"/>
</dbReference>
<dbReference type="PANTHER" id="PTHR24126">
    <property type="entry name" value="ANKYRIN REPEAT, PH AND SEC7 DOMAIN CONTAINING PROTEIN SECG-RELATED"/>
    <property type="match status" value="1"/>
</dbReference>
<protein>
    <submittedName>
        <fullName evidence="5">Uncharacterized protein</fullName>
    </submittedName>
</protein>
<dbReference type="SMART" id="SM00248">
    <property type="entry name" value="ANK"/>
    <property type="match status" value="3"/>
</dbReference>
<keyword evidence="1" id="KW-0677">Repeat</keyword>
<feature type="compositionally biased region" description="Basic and acidic residues" evidence="4">
    <location>
        <begin position="17"/>
        <end position="42"/>
    </location>
</feature>
<sequence length="516" mass="55077">MACVRDVLRYLDGKWIPPKEEWKGKGEREESGPGGDDLERRSGGSSSGAIGRRLPPHRGRARSASSTRSRDHHNHHNHHGRRTGAHIYKFQNDELIYTGRRPPFITVFPPPYEVPPWKSRPMGHAYSKEDAERLAGAVSDGARGNTELHWAAGRGDALRVAELLMMRSREDPVGAVAATQATAPAALDSRNAAGETPLHHAAQCVGASSVAVMELLLAEGADSNAADHQGTTPLMRIFTAGCWLPEGDLRCKVLIRAGARVDVSDSAGETLLHKAIIYNVCREHPSHKRPPTAHRSPCRIRQPSSPNLPNRQHHRGRSGGAAAITSHGPSTTTLAELIQLLLLLQSRERLPPYPDDAEYDDASRRRADRVAAIHRSGTTKTGMEPVSHGLALAAGAESSGSFVASVVAAAAAAATATGRHRGVGGVGSAVPMINARDARGRTALHVACSRPHLHGPGMEDCCVTVLLREGADPNIADDAGQRPLHLVLAEAAAATRLHDANLINHTKLGTATPKQP</sequence>
<dbReference type="InterPro" id="IPR036770">
    <property type="entry name" value="Ankyrin_rpt-contain_sf"/>
</dbReference>
<feature type="non-terminal residue" evidence="5">
    <location>
        <position position="516"/>
    </location>
</feature>
<feature type="repeat" description="ANK" evidence="3">
    <location>
        <begin position="193"/>
        <end position="228"/>
    </location>
</feature>
<reference evidence="5" key="1">
    <citation type="journal article" date="2021" name="Proc. Natl. Acad. Sci. U.S.A.">
        <title>Three genomes in the algal genus Volvox reveal the fate of a haploid sex-determining region after a transition to homothallism.</title>
        <authorList>
            <person name="Yamamoto K."/>
            <person name="Hamaji T."/>
            <person name="Kawai-Toyooka H."/>
            <person name="Matsuzaki R."/>
            <person name="Takahashi F."/>
            <person name="Nishimura Y."/>
            <person name="Kawachi M."/>
            <person name="Noguchi H."/>
            <person name="Minakuchi Y."/>
            <person name="Umen J.G."/>
            <person name="Toyoda A."/>
            <person name="Nozaki H."/>
        </authorList>
    </citation>
    <scope>NUCLEOTIDE SEQUENCE</scope>
    <source>
        <strain evidence="5">NIES-3786</strain>
    </source>
</reference>
<dbReference type="EMBL" id="BNCP01000032">
    <property type="protein sequence ID" value="GIL85150.1"/>
    <property type="molecule type" value="Genomic_DNA"/>
</dbReference>
<dbReference type="Pfam" id="PF12796">
    <property type="entry name" value="Ank_2"/>
    <property type="match status" value="1"/>
</dbReference>
<comment type="caution">
    <text evidence="5">The sequence shown here is derived from an EMBL/GenBank/DDBJ whole genome shotgun (WGS) entry which is preliminary data.</text>
</comment>
<dbReference type="SUPFAM" id="SSF48403">
    <property type="entry name" value="Ankyrin repeat"/>
    <property type="match status" value="1"/>
</dbReference>
<feature type="compositionally biased region" description="Basic residues" evidence="4">
    <location>
        <begin position="285"/>
        <end position="298"/>
    </location>
</feature>